<dbReference type="AlphaFoldDB" id="A0A644YTF4"/>
<gene>
    <name evidence="1" type="ORF">SDC9_78412</name>
</gene>
<comment type="caution">
    <text evidence="1">The sequence shown here is derived from an EMBL/GenBank/DDBJ whole genome shotgun (WGS) entry which is preliminary data.</text>
</comment>
<evidence type="ECO:0000313" key="1">
    <source>
        <dbReference type="EMBL" id="MPM31855.1"/>
    </source>
</evidence>
<reference evidence="1" key="1">
    <citation type="submission" date="2019-08" db="EMBL/GenBank/DDBJ databases">
        <authorList>
            <person name="Kucharzyk K."/>
            <person name="Murdoch R.W."/>
            <person name="Higgins S."/>
            <person name="Loffler F."/>
        </authorList>
    </citation>
    <scope>NUCLEOTIDE SEQUENCE</scope>
</reference>
<name>A0A644YTF4_9ZZZZ</name>
<protein>
    <submittedName>
        <fullName evidence="1">Uncharacterized protein</fullName>
    </submittedName>
</protein>
<accession>A0A644YTF4</accession>
<sequence>MNKFYLKLSNIQNKSNTKIDLSNVKENVSLWDSSFNPTFGNDIVSKPLVDHKHIL</sequence>
<dbReference type="EMBL" id="VSSQ01006196">
    <property type="protein sequence ID" value="MPM31855.1"/>
    <property type="molecule type" value="Genomic_DNA"/>
</dbReference>
<proteinExistence type="predicted"/>
<organism evidence="1">
    <name type="scientific">bioreactor metagenome</name>
    <dbReference type="NCBI Taxonomy" id="1076179"/>
    <lineage>
        <taxon>unclassified sequences</taxon>
        <taxon>metagenomes</taxon>
        <taxon>ecological metagenomes</taxon>
    </lineage>
</organism>